<protein>
    <submittedName>
        <fullName evidence="1">Uncharacterized protein</fullName>
    </submittedName>
</protein>
<comment type="caution">
    <text evidence="1">The sequence shown here is derived from an EMBL/GenBank/DDBJ whole genome shotgun (WGS) entry which is preliminary data.</text>
</comment>
<dbReference type="Proteomes" id="UP001630127">
    <property type="component" value="Unassembled WGS sequence"/>
</dbReference>
<evidence type="ECO:0000313" key="1">
    <source>
        <dbReference type="EMBL" id="KAL3503831.1"/>
    </source>
</evidence>
<organism evidence="1 2">
    <name type="scientific">Cinchona calisaya</name>
    <dbReference type="NCBI Taxonomy" id="153742"/>
    <lineage>
        <taxon>Eukaryota</taxon>
        <taxon>Viridiplantae</taxon>
        <taxon>Streptophyta</taxon>
        <taxon>Embryophyta</taxon>
        <taxon>Tracheophyta</taxon>
        <taxon>Spermatophyta</taxon>
        <taxon>Magnoliopsida</taxon>
        <taxon>eudicotyledons</taxon>
        <taxon>Gunneridae</taxon>
        <taxon>Pentapetalae</taxon>
        <taxon>asterids</taxon>
        <taxon>lamiids</taxon>
        <taxon>Gentianales</taxon>
        <taxon>Rubiaceae</taxon>
        <taxon>Cinchonoideae</taxon>
        <taxon>Cinchoneae</taxon>
        <taxon>Cinchona</taxon>
    </lineage>
</organism>
<accession>A0ABD2YAX5</accession>
<keyword evidence="2" id="KW-1185">Reference proteome</keyword>
<dbReference type="AlphaFoldDB" id="A0ABD2YAX5"/>
<gene>
    <name evidence="1" type="ORF">ACH5RR_033672</name>
</gene>
<reference evidence="1 2" key="1">
    <citation type="submission" date="2024-11" db="EMBL/GenBank/DDBJ databases">
        <title>A near-complete genome assembly of Cinchona calisaya.</title>
        <authorList>
            <person name="Lian D.C."/>
            <person name="Zhao X.W."/>
            <person name="Wei L."/>
        </authorList>
    </citation>
    <scope>NUCLEOTIDE SEQUENCE [LARGE SCALE GENOMIC DNA]</scope>
    <source>
        <tissue evidence="1">Nenye</tissue>
    </source>
</reference>
<dbReference type="EMBL" id="JBJUIK010000014">
    <property type="protein sequence ID" value="KAL3503831.1"/>
    <property type="molecule type" value="Genomic_DNA"/>
</dbReference>
<dbReference type="InterPro" id="IPR004242">
    <property type="entry name" value="Transposase_21"/>
</dbReference>
<sequence>MCMKQPYIMLSLLIPGPSAPGNNIDICLQPLIAELKDLGDVGINNFDASCKQNFQLRAALSWTISDFPGYANLSGWSTKGQFACPNCHKDTESWWLKHGGKHCYMGHHRFLENNHPFVMMLNYLMVLQNIEIHLID</sequence>
<dbReference type="PANTHER" id="PTHR10775:SF182">
    <property type="entry name" value="TRANSPOSON, EN_SPM-LIKE, TRANSPOSASE-ASSOCIATED DOMAIN PROTEIN-RELATED"/>
    <property type="match status" value="1"/>
</dbReference>
<evidence type="ECO:0000313" key="2">
    <source>
        <dbReference type="Proteomes" id="UP001630127"/>
    </source>
</evidence>
<dbReference type="PANTHER" id="PTHR10775">
    <property type="entry name" value="OS08G0208400 PROTEIN"/>
    <property type="match status" value="1"/>
</dbReference>
<name>A0ABD2YAX5_9GENT</name>
<proteinExistence type="predicted"/>
<dbReference type="Pfam" id="PF02992">
    <property type="entry name" value="Transposase_21"/>
    <property type="match status" value="1"/>
</dbReference>